<dbReference type="Proteomes" id="UP000253834">
    <property type="component" value="Chromosome"/>
</dbReference>
<organism evidence="2 3">
    <name type="scientific">Priestia megaterium</name>
    <name type="common">Bacillus megaterium</name>
    <dbReference type="NCBI Taxonomy" id="1404"/>
    <lineage>
        <taxon>Bacteria</taxon>
        <taxon>Bacillati</taxon>
        <taxon>Bacillota</taxon>
        <taxon>Bacilli</taxon>
        <taxon>Bacillales</taxon>
        <taxon>Bacillaceae</taxon>
        <taxon>Priestia</taxon>
    </lineage>
</organism>
<reference evidence="2 3" key="1">
    <citation type="submission" date="2017-07" db="EMBL/GenBank/DDBJ databases">
        <title>Isolation and development of strain Bacillus megaterium SR7 for enhanced growth and metabolite production under supercritical carbon dioxide.</title>
        <authorList>
            <person name="Freedman A.J.E."/>
            <person name="Peet K.C."/>
            <person name="Boock J.T."/>
            <person name="Penn K."/>
            <person name="Prather K.L.J."/>
            <person name="Thompson J.R."/>
        </authorList>
    </citation>
    <scope>NUCLEOTIDE SEQUENCE [LARGE SCALE GENOMIC DNA]</scope>
    <source>
        <strain evidence="2 3">SR7</strain>
    </source>
</reference>
<dbReference type="AlphaFoldDB" id="A0AA86IBQ6"/>
<dbReference type="EMBL" id="CP022674">
    <property type="protein sequence ID" value="AXI31461.1"/>
    <property type="molecule type" value="Genomic_DNA"/>
</dbReference>
<feature type="domain" description="HTH cro/C1-type" evidence="1">
    <location>
        <begin position="20"/>
        <end position="74"/>
    </location>
</feature>
<evidence type="ECO:0000259" key="1">
    <source>
        <dbReference type="PROSITE" id="PS50943"/>
    </source>
</evidence>
<sequence length="93" mass="10863">MEQKKQMKQMKPFQFYGDSLKLLRIFFGYTSTQLAEKLECTVSHISMIESEKHKMSTRNTRTTLELFGMNEEEARQFVKIIETVKGGRNHGGK</sequence>
<dbReference type="CDD" id="cd00093">
    <property type="entry name" value="HTH_XRE"/>
    <property type="match status" value="1"/>
</dbReference>
<dbReference type="SUPFAM" id="SSF47413">
    <property type="entry name" value="lambda repressor-like DNA-binding domains"/>
    <property type="match status" value="1"/>
</dbReference>
<dbReference type="InterPro" id="IPR001387">
    <property type="entry name" value="Cro/C1-type_HTH"/>
</dbReference>
<protein>
    <recommendedName>
        <fullName evidence="1">HTH cro/C1-type domain-containing protein</fullName>
    </recommendedName>
</protein>
<evidence type="ECO:0000313" key="2">
    <source>
        <dbReference type="EMBL" id="AXI31461.1"/>
    </source>
</evidence>
<dbReference type="Gene3D" id="1.10.260.40">
    <property type="entry name" value="lambda repressor-like DNA-binding domains"/>
    <property type="match status" value="1"/>
</dbReference>
<evidence type="ECO:0000313" key="3">
    <source>
        <dbReference type="Proteomes" id="UP000253834"/>
    </source>
</evidence>
<dbReference type="RefSeq" id="WP_114896791.1">
    <property type="nucleotide sequence ID" value="NZ_CP022674.1"/>
</dbReference>
<proteinExistence type="predicted"/>
<accession>A0AA86IBQ6</accession>
<dbReference type="PROSITE" id="PS50943">
    <property type="entry name" value="HTH_CROC1"/>
    <property type="match status" value="1"/>
</dbReference>
<dbReference type="GO" id="GO:0003677">
    <property type="term" value="F:DNA binding"/>
    <property type="evidence" value="ECO:0007669"/>
    <property type="project" value="InterPro"/>
</dbReference>
<name>A0AA86IBQ6_PRIMG</name>
<dbReference type="InterPro" id="IPR010982">
    <property type="entry name" value="Lambda_DNA-bd_dom_sf"/>
</dbReference>
<gene>
    <name evidence="2" type="ORF">CIB87_21345</name>
</gene>
<dbReference type="Pfam" id="PF12844">
    <property type="entry name" value="HTH_19"/>
    <property type="match status" value="1"/>
</dbReference>